<dbReference type="PANTHER" id="PTHR43329">
    <property type="entry name" value="EPOXIDE HYDROLASE"/>
    <property type="match status" value="1"/>
</dbReference>
<evidence type="ECO:0000259" key="3">
    <source>
        <dbReference type="Pfam" id="PF00561"/>
    </source>
</evidence>
<dbReference type="SUPFAM" id="SSF53474">
    <property type="entry name" value="alpha/beta-Hydrolases"/>
    <property type="match status" value="1"/>
</dbReference>
<dbReference type="STRING" id="1090615.SAMN04515671_2184"/>
<evidence type="ECO:0000313" key="5">
    <source>
        <dbReference type="Proteomes" id="UP000198741"/>
    </source>
</evidence>
<evidence type="ECO:0000313" key="4">
    <source>
        <dbReference type="EMBL" id="SDO87190.1"/>
    </source>
</evidence>
<dbReference type="InterPro" id="IPR029058">
    <property type="entry name" value="AB_hydrolase_fold"/>
</dbReference>
<accession>A0A1H0N491</accession>
<dbReference type="Pfam" id="PF00561">
    <property type="entry name" value="Abhydrolase_1"/>
    <property type="match status" value="1"/>
</dbReference>
<sequence>MTVTGASAATGNGNTASAATENVTGPRATGPSEAGVTEQYVDSDGVRINVACAGHGRPVLLLHGFPDSWHLWSAQINALAANGFQVIAPDLRGFGASDHPEDVAAYRMPLLHSDITAVLAHFGVERAAVVGHDWGAGIAWSFAMRHPAVVERLSVLSVGHPGAGMSSIAQRQLSWYMLWFLTPGVAEAVLPQANWQAFREWAWSGANTDPLMDAQIAALARPGALTAALGIYRANIRPETFYRPTVPPMPHVACPTMGVWSTGDLFLTREQMVDSAAFVDGPWRYEEVPGGHWIPAQAPDQLSALLLDFLA</sequence>
<dbReference type="Gene3D" id="3.40.50.1820">
    <property type="entry name" value="alpha/beta hydrolase"/>
    <property type="match status" value="1"/>
</dbReference>
<protein>
    <submittedName>
        <fullName evidence="4">Pimeloyl-ACP methyl ester carboxylesterase</fullName>
    </submittedName>
</protein>
<evidence type="ECO:0000256" key="2">
    <source>
        <dbReference type="SAM" id="MobiDB-lite"/>
    </source>
</evidence>
<gene>
    <name evidence="4" type="ORF">SAMN04515671_2184</name>
</gene>
<reference evidence="4 5" key="1">
    <citation type="submission" date="2016-10" db="EMBL/GenBank/DDBJ databases">
        <authorList>
            <person name="de Groot N.N."/>
        </authorList>
    </citation>
    <scope>NUCLEOTIDE SEQUENCE [LARGE SCALE GENOMIC DNA]</scope>
    <source>
        <strain evidence="5">P4-7,KCTC 19426,CECT 7604</strain>
    </source>
</reference>
<evidence type="ECO:0000256" key="1">
    <source>
        <dbReference type="ARBA" id="ARBA00022801"/>
    </source>
</evidence>
<dbReference type="InterPro" id="IPR000639">
    <property type="entry name" value="Epox_hydrolase-like"/>
</dbReference>
<dbReference type="EMBL" id="LT629710">
    <property type="protein sequence ID" value="SDO87190.1"/>
    <property type="molecule type" value="Genomic_DNA"/>
</dbReference>
<dbReference type="OrthoDB" id="2987348at2"/>
<feature type="domain" description="AB hydrolase-1" evidence="3">
    <location>
        <begin position="58"/>
        <end position="295"/>
    </location>
</feature>
<dbReference type="Proteomes" id="UP000198741">
    <property type="component" value="Chromosome I"/>
</dbReference>
<dbReference type="AlphaFoldDB" id="A0A1H0N491"/>
<keyword evidence="1" id="KW-0378">Hydrolase</keyword>
<organism evidence="4 5">
    <name type="scientific">Nakamurella panacisegetis</name>
    <dbReference type="NCBI Taxonomy" id="1090615"/>
    <lineage>
        <taxon>Bacteria</taxon>
        <taxon>Bacillati</taxon>
        <taxon>Actinomycetota</taxon>
        <taxon>Actinomycetes</taxon>
        <taxon>Nakamurellales</taxon>
        <taxon>Nakamurellaceae</taxon>
        <taxon>Nakamurella</taxon>
    </lineage>
</organism>
<dbReference type="PRINTS" id="PR00412">
    <property type="entry name" value="EPOXHYDRLASE"/>
</dbReference>
<name>A0A1H0N491_9ACTN</name>
<keyword evidence="5" id="KW-1185">Reference proteome</keyword>
<feature type="region of interest" description="Disordered" evidence="2">
    <location>
        <begin position="1"/>
        <end position="36"/>
    </location>
</feature>
<proteinExistence type="predicted"/>
<feature type="compositionally biased region" description="Low complexity" evidence="2">
    <location>
        <begin position="1"/>
        <end position="20"/>
    </location>
</feature>
<dbReference type="InterPro" id="IPR000073">
    <property type="entry name" value="AB_hydrolase_1"/>
</dbReference>
<dbReference type="PRINTS" id="PR00111">
    <property type="entry name" value="ABHYDROLASE"/>
</dbReference>
<dbReference type="GO" id="GO:0016787">
    <property type="term" value="F:hydrolase activity"/>
    <property type="evidence" value="ECO:0007669"/>
    <property type="project" value="UniProtKB-KW"/>
</dbReference>